<dbReference type="GO" id="GO:0051539">
    <property type="term" value="F:4 iron, 4 sulfur cluster binding"/>
    <property type="evidence" value="ECO:0007669"/>
    <property type="project" value="UniProtKB-KW"/>
</dbReference>
<keyword evidence="4" id="KW-0479">Metal-binding</keyword>
<dbReference type="Gene3D" id="1.10.599.10">
    <property type="entry name" value="Aldehyde Ferredoxin Oxidoreductase Protein, subunit A, domain 3"/>
    <property type="match status" value="1"/>
</dbReference>
<evidence type="ECO:0000313" key="10">
    <source>
        <dbReference type="EMBL" id="BBO71876.1"/>
    </source>
</evidence>
<dbReference type="Pfam" id="PF02730">
    <property type="entry name" value="AFOR_N"/>
    <property type="match status" value="1"/>
</dbReference>
<dbReference type="GO" id="GO:0016625">
    <property type="term" value="F:oxidoreductase activity, acting on the aldehyde or oxo group of donors, iron-sulfur protein as acceptor"/>
    <property type="evidence" value="ECO:0007669"/>
    <property type="project" value="InterPro"/>
</dbReference>
<proteinExistence type="inferred from homology"/>
<organism evidence="10 11">
    <name type="scientific">Desulfosarcina alkanivorans</name>
    <dbReference type="NCBI Taxonomy" id="571177"/>
    <lineage>
        <taxon>Bacteria</taxon>
        <taxon>Pseudomonadati</taxon>
        <taxon>Thermodesulfobacteriota</taxon>
        <taxon>Desulfobacteria</taxon>
        <taxon>Desulfobacterales</taxon>
        <taxon>Desulfosarcinaceae</taxon>
        <taxon>Desulfosarcina</taxon>
    </lineage>
</organism>
<evidence type="ECO:0000256" key="4">
    <source>
        <dbReference type="ARBA" id="ARBA00022723"/>
    </source>
</evidence>
<comment type="similarity">
    <text evidence="2">Belongs to the AOR/FOR family.</text>
</comment>
<comment type="cofactor">
    <cofactor evidence="1">
        <name>[4Fe-4S] cluster</name>
        <dbReference type="ChEBI" id="CHEBI:49883"/>
    </cofactor>
</comment>
<keyword evidence="11" id="KW-1185">Reference proteome</keyword>
<dbReference type="GO" id="GO:0009055">
    <property type="term" value="F:electron transfer activity"/>
    <property type="evidence" value="ECO:0007669"/>
    <property type="project" value="InterPro"/>
</dbReference>
<dbReference type="Gene3D" id="3.60.9.10">
    <property type="entry name" value="Aldehyde ferredoxin oxidoreductase, N-terminal domain"/>
    <property type="match status" value="1"/>
</dbReference>
<name>A0A5K7YRK1_9BACT</name>
<dbReference type="EMBL" id="AP021874">
    <property type="protein sequence ID" value="BBO71876.1"/>
    <property type="molecule type" value="Genomic_DNA"/>
</dbReference>
<reference evidence="10 11" key="1">
    <citation type="submission" date="2019-11" db="EMBL/GenBank/DDBJ databases">
        <title>Comparative genomics of hydrocarbon-degrading Desulfosarcina strains.</title>
        <authorList>
            <person name="Watanabe M."/>
            <person name="Kojima H."/>
            <person name="Fukui M."/>
        </authorList>
    </citation>
    <scope>NUCLEOTIDE SEQUENCE [LARGE SCALE GENOMIC DNA]</scope>
    <source>
        <strain evidence="10 11">PL12</strain>
    </source>
</reference>
<evidence type="ECO:0000256" key="5">
    <source>
        <dbReference type="ARBA" id="ARBA00023002"/>
    </source>
</evidence>
<evidence type="ECO:0000256" key="6">
    <source>
        <dbReference type="ARBA" id="ARBA00023004"/>
    </source>
</evidence>
<dbReference type="PANTHER" id="PTHR30038">
    <property type="entry name" value="ALDEHYDE FERREDOXIN OXIDOREDUCTASE"/>
    <property type="match status" value="1"/>
</dbReference>
<keyword evidence="7" id="KW-0411">Iron-sulfur</keyword>
<dbReference type="InterPro" id="IPR001203">
    <property type="entry name" value="OxRdtase_Ald_Fedxn_C"/>
</dbReference>
<dbReference type="InterPro" id="IPR051919">
    <property type="entry name" value="W-dependent_AOR"/>
</dbReference>
<dbReference type="InterPro" id="IPR013983">
    <property type="entry name" value="Ald_Fedxn_OxRdtase_N"/>
</dbReference>
<dbReference type="GO" id="GO:0046872">
    <property type="term" value="F:metal ion binding"/>
    <property type="evidence" value="ECO:0007669"/>
    <property type="project" value="UniProtKB-KW"/>
</dbReference>
<dbReference type="InterPro" id="IPR036503">
    <property type="entry name" value="Ald_Fedxn_OxRdtase_N_sf"/>
</dbReference>
<dbReference type="InterPro" id="IPR036021">
    <property type="entry name" value="Tungsten_al_ferr_oxy-like_C"/>
</dbReference>
<dbReference type="InterPro" id="IPR013985">
    <property type="entry name" value="Ald_Fedxn_OxRdtase_dom3"/>
</dbReference>
<evidence type="ECO:0000259" key="9">
    <source>
        <dbReference type="SMART" id="SM00790"/>
    </source>
</evidence>
<dbReference type="Pfam" id="PF01314">
    <property type="entry name" value="AFOR_C"/>
    <property type="match status" value="1"/>
</dbReference>
<sequence>MDKILRIDMGAPGGPAVKTEALGEYAGLGGRAMTSAVVAKEVPPTCHPLSDANKLVIAPGLLSGSAAAISGRISVGCKSPLTGGIKEANSGGQGAQVMGRLGYAAIILEGKADDDSLYKVFIDKDGVKLESAEDLKGLGNYATVEKLSAQYGSKVACVTIGQAGEMKMSAASIAFTDVEQRPTRHAGRGGVGAVMGSKGIKAIVLDDNGMKMRQPADPEKFKAANKAFAAGLRKHPVTGEGLPAFGTNVLTNVVNEAGGYPTHNFKTGQFEGASNLSGETQAALENERGGEGSATHGCHRGCVIRCSGTFYDKDGNFVTKQPEYETVWAHGGNCGIDDLDVVAQLDRMDDDFGLDTIEMGATIGVAMEAGLAKFGDSQAAIRLLQEVGDGTPLGRILGNGAAVTGQVFGVERVPVVKRQSMPAYDPRAVQGIGVTYATTTMGADHTAGYAVATNLLGVGGSVDALKPEGQVELSRNLQIATAAIDSTGMCLFIAFAILDQPDTFNALVDLVGAFIGQPMTADDVTALGQSVLKNEREFNRAAGFTANDDRLPDYFKKEALAPHNVTFGVTDEELDTVFNW</sequence>
<comment type="cofactor">
    <cofactor evidence="8">
        <name>tungstopterin</name>
        <dbReference type="ChEBI" id="CHEBI:30402"/>
    </cofactor>
</comment>
<dbReference type="SUPFAM" id="SSF48310">
    <property type="entry name" value="Aldehyde ferredoxin oxidoreductase, C-terminal domains"/>
    <property type="match status" value="1"/>
</dbReference>
<dbReference type="AlphaFoldDB" id="A0A5K7YRK1"/>
<evidence type="ECO:0000256" key="1">
    <source>
        <dbReference type="ARBA" id="ARBA00001966"/>
    </source>
</evidence>
<dbReference type="Proteomes" id="UP000427906">
    <property type="component" value="Chromosome"/>
</dbReference>
<accession>A0A5K7YRK1</accession>
<evidence type="ECO:0000256" key="8">
    <source>
        <dbReference type="ARBA" id="ARBA00049934"/>
    </source>
</evidence>
<feature type="domain" description="Aldehyde ferredoxin oxidoreductase N-terminal" evidence="9">
    <location>
        <begin position="1"/>
        <end position="209"/>
    </location>
</feature>
<dbReference type="Gene3D" id="1.10.569.10">
    <property type="entry name" value="Aldehyde Ferredoxin Oxidoreductase Protein, subunit A, domain 2"/>
    <property type="match status" value="1"/>
</dbReference>
<evidence type="ECO:0000313" key="11">
    <source>
        <dbReference type="Proteomes" id="UP000427906"/>
    </source>
</evidence>
<keyword evidence="5" id="KW-0560">Oxidoreductase</keyword>
<evidence type="ECO:0000256" key="2">
    <source>
        <dbReference type="ARBA" id="ARBA00011032"/>
    </source>
</evidence>
<dbReference type="SUPFAM" id="SSF56228">
    <property type="entry name" value="Aldehyde ferredoxin oxidoreductase, N-terminal domain"/>
    <property type="match status" value="1"/>
</dbReference>
<gene>
    <name evidence="10" type="ORF">DSCA_58060</name>
</gene>
<keyword evidence="6" id="KW-0408">Iron</keyword>
<dbReference type="OrthoDB" id="9763894at2"/>
<protein>
    <submittedName>
        <fullName evidence="10">Aldehyde ferredoxin oxidoreductase</fullName>
    </submittedName>
</protein>
<dbReference type="SMART" id="SM00790">
    <property type="entry name" value="AFOR_N"/>
    <property type="match status" value="1"/>
</dbReference>
<dbReference type="RefSeq" id="WP_155319651.1">
    <property type="nucleotide sequence ID" value="NZ_AP021874.1"/>
</dbReference>
<dbReference type="InterPro" id="IPR013984">
    <property type="entry name" value="Ald_Fedxn_OxRdtase_dom2"/>
</dbReference>
<dbReference type="PANTHER" id="PTHR30038:SF0">
    <property type="entry name" value="TUNGSTEN-CONTAINING ALDEHYDE FERREDOXIN OXIDOREDUCTASE"/>
    <property type="match status" value="1"/>
</dbReference>
<dbReference type="KEGG" id="dalk:DSCA_58060"/>
<evidence type="ECO:0000256" key="3">
    <source>
        <dbReference type="ARBA" id="ARBA00022485"/>
    </source>
</evidence>
<evidence type="ECO:0000256" key="7">
    <source>
        <dbReference type="ARBA" id="ARBA00023014"/>
    </source>
</evidence>
<keyword evidence="3" id="KW-0004">4Fe-4S</keyword>